<proteinExistence type="predicted"/>
<evidence type="ECO:0000313" key="1">
    <source>
        <dbReference type="EMBL" id="KAF9495909.1"/>
    </source>
</evidence>
<accession>A0A9P6DFW7</accession>
<dbReference type="EMBL" id="MU154557">
    <property type="protein sequence ID" value="KAF9495909.1"/>
    <property type="molecule type" value="Genomic_DNA"/>
</dbReference>
<reference evidence="1" key="1">
    <citation type="submission" date="2020-11" db="EMBL/GenBank/DDBJ databases">
        <authorList>
            <consortium name="DOE Joint Genome Institute"/>
            <person name="Ahrendt S."/>
            <person name="Riley R."/>
            <person name="Andreopoulos W."/>
            <person name="Labutti K."/>
            <person name="Pangilinan J."/>
            <person name="Ruiz-Duenas F.J."/>
            <person name="Barrasa J.M."/>
            <person name="Sanchez-Garcia M."/>
            <person name="Camarero S."/>
            <person name="Miyauchi S."/>
            <person name="Serrano A."/>
            <person name="Linde D."/>
            <person name="Babiker R."/>
            <person name="Drula E."/>
            <person name="Ayuso-Fernandez I."/>
            <person name="Pacheco R."/>
            <person name="Padilla G."/>
            <person name="Ferreira P."/>
            <person name="Barriuso J."/>
            <person name="Kellner H."/>
            <person name="Castanera R."/>
            <person name="Alfaro M."/>
            <person name="Ramirez L."/>
            <person name="Pisabarro A.G."/>
            <person name="Kuo A."/>
            <person name="Tritt A."/>
            <person name="Lipzen A."/>
            <person name="He G."/>
            <person name="Yan M."/>
            <person name="Ng V."/>
            <person name="Cullen D."/>
            <person name="Martin F."/>
            <person name="Rosso M.-N."/>
            <person name="Henrissat B."/>
            <person name="Hibbett D."/>
            <person name="Martinez A.T."/>
            <person name="Grigoriev I.V."/>
        </authorList>
    </citation>
    <scope>NUCLEOTIDE SEQUENCE</scope>
    <source>
        <strain evidence="1">ATCC 90797</strain>
    </source>
</reference>
<gene>
    <name evidence="1" type="ORF">BDN71DRAFT_806559</name>
</gene>
<organism evidence="1 2">
    <name type="scientific">Pleurotus eryngii</name>
    <name type="common">Boletus of the steppes</name>
    <dbReference type="NCBI Taxonomy" id="5323"/>
    <lineage>
        <taxon>Eukaryota</taxon>
        <taxon>Fungi</taxon>
        <taxon>Dikarya</taxon>
        <taxon>Basidiomycota</taxon>
        <taxon>Agaricomycotina</taxon>
        <taxon>Agaricomycetes</taxon>
        <taxon>Agaricomycetidae</taxon>
        <taxon>Agaricales</taxon>
        <taxon>Pleurotineae</taxon>
        <taxon>Pleurotaceae</taxon>
        <taxon>Pleurotus</taxon>
    </lineage>
</organism>
<comment type="caution">
    <text evidence="1">The sequence shown here is derived from an EMBL/GenBank/DDBJ whole genome shotgun (WGS) entry which is preliminary data.</text>
</comment>
<sequence>MLTHTFCVHLFFSQGVSTILQLAIITINVPKYPLFGPGATILLLPGCCRPLPSLMRPIVVKNSNSALAMFSFRHKQMKTADAYRYETCWKGSNVIISIGFFSGSKDLWRKVQKGSEKLSSTPTISCALSSLPSCFLVGNNT</sequence>
<evidence type="ECO:0000313" key="2">
    <source>
        <dbReference type="Proteomes" id="UP000807025"/>
    </source>
</evidence>
<dbReference type="Proteomes" id="UP000807025">
    <property type="component" value="Unassembled WGS sequence"/>
</dbReference>
<protein>
    <submittedName>
        <fullName evidence="1">Uncharacterized protein</fullName>
    </submittedName>
</protein>
<name>A0A9P6DFW7_PLEER</name>
<dbReference type="AlphaFoldDB" id="A0A9P6DFW7"/>
<keyword evidence="2" id="KW-1185">Reference proteome</keyword>